<dbReference type="Proteomes" id="UP000663760">
    <property type="component" value="Chromosome 2"/>
</dbReference>
<feature type="compositionally biased region" description="Basic residues" evidence="2">
    <location>
        <begin position="32"/>
        <end position="41"/>
    </location>
</feature>
<protein>
    <submittedName>
        <fullName evidence="3">Uncharacterized protein</fullName>
    </submittedName>
</protein>
<reference evidence="3" key="1">
    <citation type="submission" date="2020-02" db="EMBL/GenBank/DDBJ databases">
        <authorList>
            <person name="Scholz U."/>
            <person name="Mascher M."/>
            <person name="Fiebig A."/>
        </authorList>
    </citation>
    <scope>NUCLEOTIDE SEQUENCE</scope>
</reference>
<accession>A0A7I8K427</accession>
<feature type="region of interest" description="Disordered" evidence="2">
    <location>
        <begin position="169"/>
        <end position="218"/>
    </location>
</feature>
<proteinExistence type="predicted"/>
<sequence>MEGRKAEAEDMAGGGTAVTSWKLYDNPFYNHHHRRRHRRRSSSNSVRDQSDCAQIPLPARKLAASLRDLTTFLQPAGGRAEEIVSELYLIRSRVKELKAELEVERGLRKNAEALNREVARELSDERTRREAKERACEELAAEVSRRREEMNLLGRSVEEEMAKMRVPEEKLPAMEESPSSARRCGPLRAGEEAERGASATTSLPNTASIGSDRSGGAWGLRRSHHLRKEIENPHIRRGMKGFVEFPRGPRVRAFSSPCSRESEEDPGAKVDCQMAQLRVLLKGRTPPGSTSSRLDPLLA</sequence>
<evidence type="ECO:0000313" key="4">
    <source>
        <dbReference type="Proteomes" id="UP000663760"/>
    </source>
</evidence>
<dbReference type="OrthoDB" id="777875at2759"/>
<name>A0A7I8K427_SPIIN</name>
<feature type="region of interest" description="Disordered" evidence="2">
    <location>
        <begin position="32"/>
        <end position="52"/>
    </location>
</feature>
<evidence type="ECO:0000313" key="3">
    <source>
        <dbReference type="EMBL" id="CAA7391284.1"/>
    </source>
</evidence>
<feature type="coiled-coil region" evidence="1">
    <location>
        <begin position="94"/>
        <end position="149"/>
    </location>
</feature>
<evidence type="ECO:0000256" key="2">
    <source>
        <dbReference type="SAM" id="MobiDB-lite"/>
    </source>
</evidence>
<evidence type="ECO:0000256" key="1">
    <source>
        <dbReference type="SAM" id="Coils"/>
    </source>
</evidence>
<organism evidence="3 4">
    <name type="scientific">Spirodela intermedia</name>
    <name type="common">Intermediate duckweed</name>
    <dbReference type="NCBI Taxonomy" id="51605"/>
    <lineage>
        <taxon>Eukaryota</taxon>
        <taxon>Viridiplantae</taxon>
        <taxon>Streptophyta</taxon>
        <taxon>Embryophyta</taxon>
        <taxon>Tracheophyta</taxon>
        <taxon>Spermatophyta</taxon>
        <taxon>Magnoliopsida</taxon>
        <taxon>Liliopsida</taxon>
        <taxon>Araceae</taxon>
        <taxon>Lemnoideae</taxon>
        <taxon>Spirodela</taxon>
    </lineage>
</organism>
<gene>
    <name evidence="3" type="ORF">SI8410_02002616</name>
</gene>
<dbReference type="EMBL" id="LR746265">
    <property type="protein sequence ID" value="CAA7391284.1"/>
    <property type="molecule type" value="Genomic_DNA"/>
</dbReference>
<keyword evidence="1" id="KW-0175">Coiled coil</keyword>
<keyword evidence="4" id="KW-1185">Reference proteome</keyword>
<dbReference type="AlphaFoldDB" id="A0A7I8K427"/>